<sequence>MKHYPLEVYNAGHDEYIVMSKGHHDPDEFMAAVRAQGYDWPLGNPVHKWVKCVPDSTGDYSHIYVFVKQGTRGAFPATFACEAYGDEQYQGKAGAA</sequence>
<evidence type="ECO:0000313" key="1">
    <source>
        <dbReference type="EMBL" id="MBV2128204.1"/>
    </source>
</evidence>
<name>A0ABS6MHE4_9GAMM</name>
<gene>
    <name evidence="1" type="ORF">KQY15_03720</name>
</gene>
<dbReference type="RefSeq" id="WP_217667308.1">
    <property type="nucleotide sequence ID" value="NZ_JAHRID010000001.1"/>
</dbReference>
<proteinExistence type="predicted"/>
<reference evidence="1 2" key="1">
    <citation type="submission" date="2021-06" db="EMBL/GenBank/DDBJ databases">
        <title>Rheinheimera indica sp. nov., isolated from deep-sea sediment.</title>
        <authorList>
            <person name="Wang Z."/>
            <person name="Zhang X.-Y."/>
        </authorList>
    </citation>
    <scope>NUCLEOTIDE SEQUENCE [LARGE SCALE GENOMIC DNA]</scope>
    <source>
        <strain evidence="1 2">SM2107</strain>
    </source>
</reference>
<accession>A0ABS6MHE4</accession>
<evidence type="ECO:0000313" key="2">
    <source>
        <dbReference type="Proteomes" id="UP000704611"/>
    </source>
</evidence>
<dbReference type="EMBL" id="JAHRID010000001">
    <property type="protein sequence ID" value="MBV2128204.1"/>
    <property type="molecule type" value="Genomic_DNA"/>
</dbReference>
<comment type="caution">
    <text evidence="1">The sequence shown here is derived from an EMBL/GenBank/DDBJ whole genome shotgun (WGS) entry which is preliminary data.</text>
</comment>
<organism evidence="1 2">
    <name type="scientific">Arsukibacterium indicum</name>
    <dbReference type="NCBI Taxonomy" id="2848612"/>
    <lineage>
        <taxon>Bacteria</taxon>
        <taxon>Pseudomonadati</taxon>
        <taxon>Pseudomonadota</taxon>
        <taxon>Gammaproteobacteria</taxon>
        <taxon>Chromatiales</taxon>
        <taxon>Chromatiaceae</taxon>
        <taxon>Arsukibacterium</taxon>
    </lineage>
</organism>
<keyword evidence="2" id="KW-1185">Reference proteome</keyword>
<protein>
    <submittedName>
        <fullName evidence="1">Uncharacterized protein</fullName>
    </submittedName>
</protein>
<dbReference type="Proteomes" id="UP000704611">
    <property type="component" value="Unassembled WGS sequence"/>
</dbReference>